<reference evidence="4" key="1">
    <citation type="submission" date="2023-03" db="UniProtKB">
        <authorList>
            <consortium name="WormBaseParasite"/>
        </authorList>
    </citation>
    <scope>IDENTIFICATION</scope>
</reference>
<proteinExistence type="predicted"/>
<sequence>MGVTLAIVIAIIFAAIVFFYKVFILRLHILQNKLNIGSSGVEANASKQAAVETKPAGEMGVTLAIVIAIIFAAIVFFYKVFILRLHILQNKLNIGSSGVEANASKQATVETKPAGEQQADAAKPEAIVGADAVHAPLDASAPPPAEAAAPPSASLGGAPPAEGEADKKAADQGALSNALPEPDVNTAQKPTIEEMNKYANATADDSNKPESDVETAKDPTKEELEIALKKKVEGGNDIVELAGDATLKERLQLSTANVLPLEMAEKWRIPLRLLPKYKYVSARRPTDRRYNITN</sequence>
<accession>A0A9J2Q8X9</accession>
<feature type="transmembrane region" description="Helical" evidence="2">
    <location>
        <begin position="6"/>
        <end position="24"/>
    </location>
</feature>
<feature type="compositionally biased region" description="Basic and acidic residues" evidence="1">
    <location>
        <begin position="205"/>
        <end position="222"/>
    </location>
</feature>
<keyword evidence="2" id="KW-1133">Transmembrane helix</keyword>
<keyword evidence="2" id="KW-0472">Membrane</keyword>
<evidence type="ECO:0000256" key="1">
    <source>
        <dbReference type="SAM" id="MobiDB-lite"/>
    </source>
</evidence>
<feature type="region of interest" description="Disordered" evidence="1">
    <location>
        <begin position="136"/>
        <end position="186"/>
    </location>
</feature>
<feature type="transmembrane region" description="Helical" evidence="2">
    <location>
        <begin position="61"/>
        <end position="81"/>
    </location>
</feature>
<name>A0A9J2Q8X9_ASCLU</name>
<dbReference type="Proteomes" id="UP000036681">
    <property type="component" value="Unplaced"/>
</dbReference>
<keyword evidence="3" id="KW-1185">Reference proteome</keyword>
<dbReference type="AlphaFoldDB" id="A0A9J2Q8X9"/>
<evidence type="ECO:0000256" key="2">
    <source>
        <dbReference type="SAM" id="Phobius"/>
    </source>
</evidence>
<organism evidence="3 4">
    <name type="scientific">Ascaris lumbricoides</name>
    <name type="common">Giant roundworm</name>
    <dbReference type="NCBI Taxonomy" id="6252"/>
    <lineage>
        <taxon>Eukaryota</taxon>
        <taxon>Metazoa</taxon>
        <taxon>Ecdysozoa</taxon>
        <taxon>Nematoda</taxon>
        <taxon>Chromadorea</taxon>
        <taxon>Rhabditida</taxon>
        <taxon>Spirurina</taxon>
        <taxon>Ascaridomorpha</taxon>
        <taxon>Ascaridoidea</taxon>
        <taxon>Ascarididae</taxon>
        <taxon>Ascaris</taxon>
    </lineage>
</organism>
<keyword evidence="2" id="KW-0812">Transmembrane</keyword>
<evidence type="ECO:0000313" key="4">
    <source>
        <dbReference type="WBParaSite" id="ALUE_0001796401-mRNA-1"/>
    </source>
</evidence>
<evidence type="ECO:0000313" key="3">
    <source>
        <dbReference type="Proteomes" id="UP000036681"/>
    </source>
</evidence>
<feature type="region of interest" description="Disordered" evidence="1">
    <location>
        <begin position="200"/>
        <end position="222"/>
    </location>
</feature>
<dbReference type="WBParaSite" id="ALUE_0001796401-mRNA-1">
    <property type="protein sequence ID" value="ALUE_0001796401-mRNA-1"/>
    <property type="gene ID" value="ALUE_0001796401"/>
</dbReference>
<protein>
    <submittedName>
        <fullName evidence="4">Uncharacterized protein</fullName>
    </submittedName>
</protein>
<feature type="compositionally biased region" description="Low complexity" evidence="1">
    <location>
        <begin position="136"/>
        <end position="162"/>
    </location>
</feature>